<feature type="non-terminal residue" evidence="1">
    <location>
        <position position="1"/>
    </location>
</feature>
<reference evidence="1" key="1">
    <citation type="submission" date="2023-10" db="EMBL/GenBank/DDBJ databases">
        <title>Genome assembly of Pristionchus species.</title>
        <authorList>
            <person name="Yoshida K."/>
            <person name="Sommer R.J."/>
        </authorList>
    </citation>
    <scope>NUCLEOTIDE SEQUENCE</scope>
    <source>
        <strain evidence="1">RS5133</strain>
    </source>
</reference>
<accession>A0AAV5V1Q6</accession>
<evidence type="ECO:0000313" key="1">
    <source>
        <dbReference type="EMBL" id="GMT13309.1"/>
    </source>
</evidence>
<name>A0AAV5V1Q6_9BILA</name>
<feature type="non-terminal residue" evidence="1">
    <location>
        <position position="137"/>
    </location>
</feature>
<organism evidence="1 2">
    <name type="scientific">Pristionchus fissidentatus</name>
    <dbReference type="NCBI Taxonomy" id="1538716"/>
    <lineage>
        <taxon>Eukaryota</taxon>
        <taxon>Metazoa</taxon>
        <taxon>Ecdysozoa</taxon>
        <taxon>Nematoda</taxon>
        <taxon>Chromadorea</taxon>
        <taxon>Rhabditida</taxon>
        <taxon>Rhabditina</taxon>
        <taxon>Diplogasteromorpha</taxon>
        <taxon>Diplogasteroidea</taxon>
        <taxon>Neodiplogasteridae</taxon>
        <taxon>Pristionchus</taxon>
    </lineage>
</organism>
<protein>
    <submittedName>
        <fullName evidence="1">Uncharacterized protein</fullName>
    </submittedName>
</protein>
<evidence type="ECO:0000313" key="2">
    <source>
        <dbReference type="Proteomes" id="UP001432322"/>
    </source>
</evidence>
<proteinExistence type="predicted"/>
<dbReference type="AlphaFoldDB" id="A0AAV5V1Q6"/>
<comment type="caution">
    <text evidence="1">The sequence shown here is derived from an EMBL/GenBank/DDBJ whole genome shotgun (WGS) entry which is preliminary data.</text>
</comment>
<gene>
    <name evidence="1" type="ORF">PFISCL1PPCAC_4606</name>
</gene>
<dbReference type="Proteomes" id="UP001432322">
    <property type="component" value="Unassembled WGS sequence"/>
</dbReference>
<keyword evidence="2" id="KW-1185">Reference proteome</keyword>
<dbReference type="EMBL" id="BTSY01000002">
    <property type="protein sequence ID" value="GMT13309.1"/>
    <property type="molecule type" value="Genomic_DNA"/>
</dbReference>
<sequence length="137" mass="15650">LRGVPDHPRRRHVLHPLRILRFRRSGVPLLQGLLGSDLRDYGGPKFIHVRAKLDIPSQVGFRRLISRGFESPRPACCSSFHGCNSGWLWRRHLNTISQTTHLCSMIYPVSYRMSTIENRSFPIDGPSYSVRSPSLTS</sequence>